<dbReference type="Gene3D" id="3.40.50.12500">
    <property type="match status" value="1"/>
</dbReference>
<sequence length="238" mass="25048">MSSHYNAISLLVVNPNSSSSITRAIERSLRPHVPPGTSVEFFNPVTGPAGISDEATAKSSCITCMSELRDRVHQYNGVLVACFSEHPLIGALQEHATEQDIGLTVLGIYHAGVSTALLRTSGKFGIIATGSGVKTNLIAATSSFLGSSDSDRFAGPITTGLTVVELQEGDQVKVKDNMQTTTKELVAKGAEVIVLGCGGMCGMEPWIMEAAREEGVNVQVVDGARMGLQMLTALIRGQ</sequence>
<keyword evidence="3" id="KW-1185">Reference proteome</keyword>
<gene>
    <name evidence="2" type="ORF">I316_05931</name>
</gene>
<dbReference type="EMBL" id="KI669508">
    <property type="protein sequence ID" value="OCF32503.1"/>
    <property type="molecule type" value="Genomic_DNA"/>
</dbReference>
<evidence type="ECO:0000256" key="1">
    <source>
        <dbReference type="ARBA" id="ARBA00038414"/>
    </source>
</evidence>
<dbReference type="OrthoDB" id="412018at2759"/>
<evidence type="ECO:0000313" key="2">
    <source>
        <dbReference type="EMBL" id="OCF32503.1"/>
    </source>
</evidence>
<comment type="similarity">
    <text evidence="1">Belongs to the HyuE racemase family.</text>
</comment>
<name>A0A1B9GND9_9TREE</name>
<proteinExistence type="inferred from homology"/>
<dbReference type="InterPro" id="IPR015942">
    <property type="entry name" value="Asp/Glu/hydantoin_racemase"/>
</dbReference>
<dbReference type="PANTHER" id="PTHR28047:SF5">
    <property type="entry name" value="PROTEIN DCG1"/>
    <property type="match status" value="1"/>
</dbReference>
<dbReference type="GO" id="GO:0047661">
    <property type="term" value="F:amino-acid racemase activity"/>
    <property type="evidence" value="ECO:0007669"/>
    <property type="project" value="InterPro"/>
</dbReference>
<protein>
    <recommendedName>
        <fullName evidence="4">Hydantoin racemase</fullName>
    </recommendedName>
</protein>
<dbReference type="InterPro" id="IPR053714">
    <property type="entry name" value="Iso_Racemase_Enz_sf"/>
</dbReference>
<evidence type="ECO:0008006" key="4">
    <source>
        <dbReference type="Google" id="ProtNLM"/>
    </source>
</evidence>
<reference evidence="2 3" key="1">
    <citation type="submission" date="2013-07" db="EMBL/GenBank/DDBJ databases">
        <title>The Genome Sequence of Cryptococcus heveanensis BCC8398.</title>
        <authorList>
            <consortium name="The Broad Institute Genome Sequencing Platform"/>
            <person name="Cuomo C."/>
            <person name="Litvintseva A."/>
            <person name="Chen Y."/>
            <person name="Heitman J."/>
            <person name="Sun S."/>
            <person name="Springer D."/>
            <person name="Dromer F."/>
            <person name="Young S.K."/>
            <person name="Zeng Q."/>
            <person name="Gargeya S."/>
            <person name="Fitzgerald M."/>
            <person name="Abouelleil A."/>
            <person name="Alvarado L."/>
            <person name="Berlin A.M."/>
            <person name="Chapman S.B."/>
            <person name="Dewar J."/>
            <person name="Goldberg J."/>
            <person name="Griggs A."/>
            <person name="Gujja S."/>
            <person name="Hansen M."/>
            <person name="Howarth C."/>
            <person name="Imamovic A."/>
            <person name="Larimer J."/>
            <person name="McCowan C."/>
            <person name="Murphy C."/>
            <person name="Pearson M."/>
            <person name="Priest M."/>
            <person name="Roberts A."/>
            <person name="Saif S."/>
            <person name="Shea T."/>
            <person name="Sykes S."/>
            <person name="Wortman J."/>
            <person name="Nusbaum C."/>
            <person name="Birren B."/>
        </authorList>
    </citation>
    <scope>NUCLEOTIDE SEQUENCE [LARGE SCALE GENOMIC DNA]</scope>
    <source>
        <strain evidence="2 3">BCC8398</strain>
    </source>
</reference>
<organism evidence="2 3">
    <name type="scientific">Kwoniella heveanensis BCC8398</name>
    <dbReference type="NCBI Taxonomy" id="1296120"/>
    <lineage>
        <taxon>Eukaryota</taxon>
        <taxon>Fungi</taxon>
        <taxon>Dikarya</taxon>
        <taxon>Basidiomycota</taxon>
        <taxon>Agaricomycotina</taxon>
        <taxon>Tremellomycetes</taxon>
        <taxon>Tremellales</taxon>
        <taxon>Cryptococcaceae</taxon>
        <taxon>Kwoniella</taxon>
    </lineage>
</organism>
<dbReference type="Proteomes" id="UP000092666">
    <property type="component" value="Unassembled WGS sequence"/>
</dbReference>
<accession>A0A1B9GND9</accession>
<dbReference type="Pfam" id="PF01177">
    <property type="entry name" value="Asp_Glu_race"/>
    <property type="match status" value="1"/>
</dbReference>
<reference evidence="3" key="2">
    <citation type="submission" date="2013-12" db="EMBL/GenBank/DDBJ databases">
        <title>Evolution of pathogenesis and genome organization in the Tremellales.</title>
        <authorList>
            <person name="Cuomo C."/>
            <person name="Litvintseva A."/>
            <person name="Heitman J."/>
            <person name="Chen Y."/>
            <person name="Sun S."/>
            <person name="Springer D."/>
            <person name="Dromer F."/>
            <person name="Young S."/>
            <person name="Zeng Q."/>
            <person name="Chapman S."/>
            <person name="Gujja S."/>
            <person name="Saif S."/>
            <person name="Birren B."/>
        </authorList>
    </citation>
    <scope>NUCLEOTIDE SEQUENCE [LARGE SCALE GENOMIC DNA]</scope>
    <source>
        <strain evidence="3">BCC8398</strain>
    </source>
</reference>
<dbReference type="InterPro" id="IPR052186">
    <property type="entry name" value="Hydantoin_racemase-like"/>
</dbReference>
<dbReference type="PANTHER" id="PTHR28047">
    <property type="entry name" value="PROTEIN DCG1"/>
    <property type="match status" value="1"/>
</dbReference>
<dbReference type="AlphaFoldDB" id="A0A1B9GND9"/>
<dbReference type="STRING" id="1296120.A0A1B9GND9"/>
<evidence type="ECO:0000313" key="3">
    <source>
        <dbReference type="Proteomes" id="UP000092666"/>
    </source>
</evidence>